<comment type="caution">
    <text evidence="19">The sequence shown here is derived from an EMBL/GenBank/DDBJ whole genome shotgun (WGS) entry which is preliminary data.</text>
</comment>
<feature type="domain" description="FAD/NAD(P)-binding" evidence="18">
    <location>
        <begin position="23"/>
        <end position="218"/>
    </location>
</feature>
<evidence type="ECO:0000256" key="6">
    <source>
        <dbReference type="ARBA" id="ARBA00022448"/>
    </source>
</evidence>
<dbReference type="EMBL" id="BAABME010001405">
    <property type="protein sequence ID" value="GAA0149437.1"/>
    <property type="molecule type" value="Genomic_DNA"/>
</dbReference>
<evidence type="ECO:0000259" key="18">
    <source>
        <dbReference type="Pfam" id="PF07992"/>
    </source>
</evidence>
<keyword evidence="12 15" id="KW-0560">Oxidoreductase</keyword>
<accession>A0AAV3PCI0</accession>
<dbReference type="EC" id="1.18.1.6" evidence="4 15"/>
<comment type="subcellular location">
    <subcellularLocation>
        <location evidence="2 15">Mitochondrion</location>
    </subcellularLocation>
</comment>
<feature type="binding site" evidence="16">
    <location>
        <position position="390"/>
    </location>
    <ligand>
        <name>FAD</name>
        <dbReference type="ChEBI" id="CHEBI:57692"/>
    </ligand>
</feature>
<evidence type="ECO:0000256" key="17">
    <source>
        <dbReference type="PIRSR" id="PIRSR000362-2"/>
    </source>
</evidence>
<feature type="binding site" evidence="17">
    <location>
        <begin position="213"/>
        <end position="214"/>
    </location>
    <ligand>
        <name>NADP(+)</name>
        <dbReference type="ChEBI" id="CHEBI:58349"/>
    </ligand>
</feature>
<evidence type="ECO:0000313" key="19">
    <source>
        <dbReference type="EMBL" id="GAA0149437.1"/>
    </source>
</evidence>
<evidence type="ECO:0000256" key="14">
    <source>
        <dbReference type="ARBA" id="ARBA00048933"/>
    </source>
</evidence>
<dbReference type="PANTHER" id="PTHR48467:SF1">
    <property type="entry name" value="GLUTAMATE SYNTHASE 1 [NADH], CHLOROPLASTIC-LIKE"/>
    <property type="match status" value="1"/>
</dbReference>
<proteinExistence type="inferred from homology"/>
<dbReference type="InterPro" id="IPR021163">
    <property type="entry name" value="Ferredox_Rdtase_adrenod"/>
</dbReference>
<evidence type="ECO:0000256" key="3">
    <source>
        <dbReference type="ARBA" id="ARBA00008312"/>
    </source>
</evidence>
<keyword evidence="9 15" id="KW-0521">NADP</keyword>
<keyword evidence="11" id="KW-0249">Electron transport</keyword>
<dbReference type="FunFam" id="3.50.50.60:FF:000036">
    <property type="entry name" value="NADPH:adrenodoxin oxidoreductase, mitochondrial"/>
    <property type="match status" value="1"/>
</dbReference>
<evidence type="ECO:0000256" key="4">
    <source>
        <dbReference type="ARBA" id="ARBA00013219"/>
    </source>
</evidence>
<dbReference type="InterPro" id="IPR023753">
    <property type="entry name" value="FAD/NAD-binding_dom"/>
</dbReference>
<dbReference type="Gene3D" id="3.40.50.720">
    <property type="entry name" value="NAD(P)-binding Rossmann-like Domain"/>
    <property type="match status" value="1"/>
</dbReference>
<evidence type="ECO:0000256" key="15">
    <source>
        <dbReference type="PIRNR" id="PIRNR000362"/>
    </source>
</evidence>
<feature type="binding site" evidence="16">
    <location>
        <begin position="397"/>
        <end position="399"/>
    </location>
    <ligand>
        <name>FAD</name>
        <dbReference type="ChEBI" id="CHEBI:57692"/>
    </ligand>
</feature>
<dbReference type="InterPro" id="IPR036188">
    <property type="entry name" value="FAD/NAD-bd_sf"/>
</dbReference>
<evidence type="ECO:0000256" key="7">
    <source>
        <dbReference type="ARBA" id="ARBA00022630"/>
    </source>
</evidence>
<feature type="binding site" evidence="17">
    <location>
        <position position="225"/>
    </location>
    <ligand>
        <name>NADP(+)</name>
        <dbReference type="ChEBI" id="CHEBI:58349"/>
    </ligand>
</feature>
<feature type="binding site" evidence="16">
    <location>
        <position position="61"/>
    </location>
    <ligand>
        <name>FAD</name>
        <dbReference type="ChEBI" id="CHEBI:57692"/>
    </ligand>
</feature>
<comment type="similarity">
    <text evidence="3 15">Belongs to the ferredoxin--NADP reductase type 1 family.</text>
</comment>
<dbReference type="AlphaFoldDB" id="A0AAV3PCI0"/>
<dbReference type="PIRSF" id="PIRSF000362">
    <property type="entry name" value="FNR"/>
    <property type="match status" value="1"/>
</dbReference>
<dbReference type="PRINTS" id="PR00419">
    <property type="entry name" value="ADXRDTASE"/>
</dbReference>
<keyword evidence="7 15" id="KW-0285">Flavoprotein</keyword>
<evidence type="ECO:0000256" key="9">
    <source>
        <dbReference type="ARBA" id="ARBA00022857"/>
    </source>
</evidence>
<dbReference type="GO" id="GO:0016491">
    <property type="term" value="F:oxidoreductase activity"/>
    <property type="evidence" value="ECO:0007669"/>
    <property type="project" value="UniProtKB-KW"/>
</dbReference>
<keyword evidence="6" id="KW-0813">Transport</keyword>
<evidence type="ECO:0000256" key="13">
    <source>
        <dbReference type="ARBA" id="ARBA00023128"/>
    </source>
</evidence>
<organism evidence="19 20">
    <name type="scientific">Lithospermum erythrorhizon</name>
    <name type="common">Purple gromwell</name>
    <name type="synonym">Lithospermum officinale var. erythrorhizon</name>
    <dbReference type="NCBI Taxonomy" id="34254"/>
    <lineage>
        <taxon>Eukaryota</taxon>
        <taxon>Viridiplantae</taxon>
        <taxon>Streptophyta</taxon>
        <taxon>Embryophyta</taxon>
        <taxon>Tracheophyta</taxon>
        <taxon>Spermatophyta</taxon>
        <taxon>Magnoliopsida</taxon>
        <taxon>eudicotyledons</taxon>
        <taxon>Gunneridae</taxon>
        <taxon>Pentapetalae</taxon>
        <taxon>asterids</taxon>
        <taxon>lamiids</taxon>
        <taxon>Boraginales</taxon>
        <taxon>Boraginaceae</taxon>
        <taxon>Boraginoideae</taxon>
        <taxon>Lithospermeae</taxon>
        <taxon>Lithospermum</taxon>
    </lineage>
</organism>
<keyword evidence="20" id="KW-1185">Reference proteome</keyword>
<dbReference type="SUPFAM" id="SSF51971">
    <property type="entry name" value="Nucleotide-binding domain"/>
    <property type="match status" value="2"/>
</dbReference>
<name>A0AAV3PCI0_LITER</name>
<feature type="binding site" evidence="17">
    <location>
        <position position="397"/>
    </location>
    <ligand>
        <name>NADP(+)</name>
        <dbReference type="ChEBI" id="CHEBI:58349"/>
    </ligand>
</feature>
<sequence length="484" mass="53055">MAIFRMLKCIQRSFSKVACNRIRICIVGSGPAGFYTAEKILKAHGGAEVDIIDRLPTPFGLVRSGVAPDHPETKIVTNQFSRVANDGRCSFFGNVLLGSSISLSELRAMYNAVVLAYGAESDRVLGIPGEGLAGIYSAREFVWWYNGHPDCSSLSPDLKSTDTAVILGQGNVALDVARVLLRPLEELATTDIACHALAALQESNIRKVYLVGRRGPAQAACTAKELREILGIKGLRIHIQEADLRISTEEEVELKSNRIRRRVYELLSKAATSSPNNLTSHQRDLHFVFFRRPDIFLESKDRSGHVAGVHFEKTIVKDTDSGMQMAVGTEQFEDLKCGLVLKSIGYKSIPVEGVPFEPHKGTVPNVGGRVLNDVKGDFIEFEKGLYVCGWLKRGPTGIIATNHHCAEETVANIIEDINEGVISSSISLPGREGLLQLLANKNVNVVPFSAWGKVDAEEKTRGSLKNKPREKLTTWKELLRVALG</sequence>
<dbReference type="Proteomes" id="UP001454036">
    <property type="component" value="Unassembled WGS sequence"/>
</dbReference>
<gene>
    <name evidence="19" type="ORF">LIER_08607</name>
</gene>
<keyword evidence="8 15" id="KW-0274">FAD</keyword>
<feature type="binding site" evidence="16">
    <location>
        <position position="32"/>
    </location>
    <ligand>
        <name>FAD</name>
        <dbReference type="ChEBI" id="CHEBI:57692"/>
    </ligand>
</feature>
<evidence type="ECO:0000256" key="11">
    <source>
        <dbReference type="ARBA" id="ARBA00022982"/>
    </source>
</evidence>
<evidence type="ECO:0000256" key="12">
    <source>
        <dbReference type="ARBA" id="ARBA00023002"/>
    </source>
</evidence>
<keyword evidence="10" id="KW-0809">Transit peptide</keyword>
<evidence type="ECO:0000256" key="16">
    <source>
        <dbReference type="PIRSR" id="PIRSR000362-1"/>
    </source>
</evidence>
<comment type="cofactor">
    <cofactor evidence="1 15 16">
        <name>FAD</name>
        <dbReference type="ChEBI" id="CHEBI:57692"/>
    </cofactor>
</comment>
<dbReference type="PANTHER" id="PTHR48467">
    <property type="entry name" value="GLUTAMATE SYNTHASE 1 [NADH], CHLOROPLASTIC-LIKE"/>
    <property type="match status" value="1"/>
</dbReference>
<evidence type="ECO:0000313" key="20">
    <source>
        <dbReference type="Proteomes" id="UP001454036"/>
    </source>
</evidence>
<reference evidence="19 20" key="1">
    <citation type="submission" date="2024-01" db="EMBL/GenBank/DDBJ databases">
        <title>The complete chloroplast genome sequence of Lithospermum erythrorhizon: insights into the phylogenetic relationship among Boraginaceae species and the maternal lineages of purple gromwells.</title>
        <authorList>
            <person name="Okada T."/>
            <person name="Watanabe K."/>
        </authorList>
    </citation>
    <scope>NUCLEOTIDE SEQUENCE [LARGE SCALE GENOMIC DNA]</scope>
</reference>
<dbReference type="GO" id="GO:0005739">
    <property type="term" value="C:mitochondrion"/>
    <property type="evidence" value="ECO:0007669"/>
    <property type="project" value="UniProtKB-SubCell"/>
</dbReference>
<dbReference type="InterPro" id="IPR055275">
    <property type="entry name" value="Ferredox_Rdtase"/>
</dbReference>
<evidence type="ECO:0000256" key="8">
    <source>
        <dbReference type="ARBA" id="ARBA00022827"/>
    </source>
</evidence>
<comment type="catalytic activity">
    <reaction evidence="14 15">
        <text>2 reduced [adrenodoxin] + NADP(+) + H(+) = 2 oxidized [adrenodoxin] + NADPH</text>
        <dbReference type="Rhea" id="RHEA:42312"/>
        <dbReference type="Rhea" id="RHEA-COMP:9998"/>
        <dbReference type="Rhea" id="RHEA-COMP:9999"/>
        <dbReference type="ChEBI" id="CHEBI:15378"/>
        <dbReference type="ChEBI" id="CHEBI:33737"/>
        <dbReference type="ChEBI" id="CHEBI:33738"/>
        <dbReference type="ChEBI" id="CHEBI:57783"/>
        <dbReference type="ChEBI" id="CHEBI:58349"/>
        <dbReference type="EC" id="1.18.1.6"/>
    </reaction>
</comment>
<keyword evidence="13 15" id="KW-0496">Mitochondrion</keyword>
<evidence type="ECO:0000256" key="2">
    <source>
        <dbReference type="ARBA" id="ARBA00004173"/>
    </source>
</evidence>
<feature type="binding site" evidence="16">
    <location>
        <position position="97"/>
    </location>
    <ligand>
        <name>FAD</name>
        <dbReference type="ChEBI" id="CHEBI:57692"/>
    </ligand>
</feature>
<dbReference type="Pfam" id="PF07992">
    <property type="entry name" value="Pyr_redox_2"/>
    <property type="match status" value="1"/>
</dbReference>
<protein>
    <recommendedName>
        <fullName evidence="5 15">NADPH:adrenodoxin oxidoreductase, mitochondrial</fullName>
        <ecNumber evidence="4 15">1.18.1.6</ecNumber>
    </recommendedName>
</protein>
<evidence type="ECO:0000256" key="1">
    <source>
        <dbReference type="ARBA" id="ARBA00001974"/>
    </source>
</evidence>
<evidence type="ECO:0000256" key="5">
    <source>
        <dbReference type="ARBA" id="ARBA00016287"/>
    </source>
</evidence>
<evidence type="ECO:0000256" key="10">
    <source>
        <dbReference type="ARBA" id="ARBA00022946"/>
    </source>
</evidence>
<dbReference type="Gene3D" id="3.50.50.60">
    <property type="entry name" value="FAD/NAD(P)-binding domain"/>
    <property type="match status" value="1"/>
</dbReference>
<feature type="binding site" evidence="17">
    <location>
        <begin position="169"/>
        <end position="172"/>
    </location>
    <ligand>
        <name>NADP(+)</name>
        <dbReference type="ChEBI" id="CHEBI:58349"/>
    </ligand>
</feature>